<feature type="chain" id="PRO_5047176357" evidence="2">
    <location>
        <begin position="34"/>
        <end position="1253"/>
    </location>
</feature>
<dbReference type="InterPro" id="IPR041371">
    <property type="entry name" value="GH92_N"/>
</dbReference>
<dbReference type="Pfam" id="PF07971">
    <property type="entry name" value="Glyco_hydro_92"/>
    <property type="match status" value="1"/>
</dbReference>
<dbReference type="EMBL" id="JAPNTZ010000006">
    <property type="protein sequence ID" value="MCY1139992.1"/>
    <property type="molecule type" value="Genomic_DNA"/>
</dbReference>
<dbReference type="Gene3D" id="1.20.1050.60">
    <property type="entry name" value="alpha-1,2-mannosidase"/>
    <property type="match status" value="1"/>
</dbReference>
<dbReference type="Pfam" id="PF17678">
    <property type="entry name" value="Glyco_hydro_92N"/>
    <property type="match status" value="1"/>
</dbReference>
<keyword evidence="6" id="KW-1185">Reference proteome</keyword>
<comment type="caution">
    <text evidence="5">The sequence shown here is derived from an EMBL/GenBank/DDBJ whole genome shotgun (WGS) entry which is preliminary data.</text>
</comment>
<dbReference type="EC" id="3.2.1.-" evidence="5"/>
<dbReference type="InterPro" id="IPR014718">
    <property type="entry name" value="GH-type_carb-bd"/>
</dbReference>
<evidence type="ECO:0000313" key="5">
    <source>
        <dbReference type="EMBL" id="MCY1139992.1"/>
    </source>
</evidence>
<keyword evidence="5" id="KW-0326">Glycosidase</keyword>
<dbReference type="Gene3D" id="1.20.1610.10">
    <property type="entry name" value="alpha-1,2-mannosidases domains"/>
    <property type="match status" value="1"/>
</dbReference>
<feature type="domain" description="Glycosyl hydrolase family 92 N-terminal" evidence="4">
    <location>
        <begin position="47"/>
        <end position="272"/>
    </location>
</feature>
<feature type="signal peptide" evidence="2">
    <location>
        <begin position="1"/>
        <end position="33"/>
    </location>
</feature>
<dbReference type="PANTHER" id="PTHR12143:SF39">
    <property type="entry name" value="SECRETED PROTEIN"/>
    <property type="match status" value="1"/>
</dbReference>
<evidence type="ECO:0000256" key="2">
    <source>
        <dbReference type="SAM" id="SignalP"/>
    </source>
</evidence>
<dbReference type="InterPro" id="IPR050883">
    <property type="entry name" value="PNGase"/>
</dbReference>
<keyword evidence="2" id="KW-0732">Signal</keyword>
<dbReference type="Gene3D" id="2.70.98.10">
    <property type="match status" value="1"/>
</dbReference>
<dbReference type="Proteomes" id="UP001151002">
    <property type="component" value="Unassembled WGS sequence"/>
</dbReference>
<feature type="region of interest" description="Disordered" evidence="1">
    <location>
        <begin position="935"/>
        <end position="968"/>
    </location>
</feature>
<dbReference type="SUPFAM" id="SSF48208">
    <property type="entry name" value="Six-hairpin glycosidases"/>
    <property type="match status" value="1"/>
</dbReference>
<evidence type="ECO:0000313" key="6">
    <source>
        <dbReference type="Proteomes" id="UP001151002"/>
    </source>
</evidence>
<feature type="compositionally biased region" description="Low complexity" evidence="1">
    <location>
        <begin position="824"/>
        <end position="835"/>
    </location>
</feature>
<feature type="compositionally biased region" description="Low complexity" evidence="1">
    <location>
        <begin position="807"/>
        <end position="816"/>
    </location>
</feature>
<evidence type="ECO:0000259" key="4">
    <source>
        <dbReference type="Pfam" id="PF17678"/>
    </source>
</evidence>
<evidence type="ECO:0000259" key="3">
    <source>
        <dbReference type="Pfam" id="PF07971"/>
    </source>
</evidence>
<name>A0ABT4B1P8_9ACTN</name>
<gene>
    <name evidence="5" type="ORF">OWR29_18465</name>
</gene>
<dbReference type="InterPro" id="IPR008928">
    <property type="entry name" value="6-hairpin_glycosidase_sf"/>
</dbReference>
<dbReference type="RefSeq" id="WP_267564140.1">
    <property type="nucleotide sequence ID" value="NZ_JAPNTZ010000006.1"/>
</dbReference>
<dbReference type="PANTHER" id="PTHR12143">
    <property type="entry name" value="PEPTIDE N-GLYCANASE PNGASE -RELATED"/>
    <property type="match status" value="1"/>
</dbReference>
<feature type="compositionally biased region" description="Low complexity" evidence="1">
    <location>
        <begin position="958"/>
        <end position="968"/>
    </location>
</feature>
<evidence type="ECO:0000256" key="1">
    <source>
        <dbReference type="SAM" id="MobiDB-lite"/>
    </source>
</evidence>
<reference evidence="5" key="1">
    <citation type="submission" date="2022-11" db="EMBL/GenBank/DDBJ databases">
        <authorList>
            <person name="Somphong A."/>
            <person name="Phongsopitanun W."/>
        </authorList>
    </citation>
    <scope>NUCLEOTIDE SEQUENCE</scope>
    <source>
        <strain evidence="5">Pm04-4</strain>
    </source>
</reference>
<sequence length="1253" mass="127520">MHSLLSAILITGLAAAPAALAPASAASSAPALAARAPAAAADPVDLVRPFVGTENFGNTFPGASAPFGMVQVSPDTGGQGGYDYKQSTIYGFSQTHLSGVGCGVAGELPIMPTTGAITSVDPNVYRSAYSHADEEASPGYYRVGLSTYDVRAELTATERTGWQRYTFPSTQAANVLFNTGKANQNVFDSEIHVVGDRTIEGRIEAGNFCAGKDDHTVYFTASFDRPFAAFGTWRGSTRSDGSRDAAGSGSNGAYVTFDASADRDVVVKVGLSYTGVAGARANLAAETNGYDFETTRAALRTKWSAALDKAKIGGGTEERRAAFYTALYHSLLHPNLAGDVDGSYVGFDRAVHKADGYTPYQNFSLWDTYRPQNQLLELLEPDVARDVALSVLAIGRDGGWLPRWALVNSETNIMTGDPVTPFLVEAWSKGLLKGHELAAYELLRANALGEPPAASPYNGRTGIKYYSDRGYIPSGLQLGTDCVHKGGDNDCVHPASATLEYAAADAALALMASALGKTADAKLLAGRGQWYRNLWDSSIKHFRPRTVEGTWLTPYDPVAAAQQFHEGGAYQYQWLVPQDPAGLVRLMGGRPATERRLDNFFAYAKLLQDPAGTARNEWIASPYDYYAKPTYNPNNEPDLLAPYMYHWAGAPAKTATVVRAAMTLFTTGPDGMTGNDDLGTMSAWYVFSSLGLYPTMSGANFLAVSSPQFPSATLALKAGTLTITAPGASDQNRYIQRVRINGAQLTRNWLPWSAVGSGGTIAHTLGTTPSTWGTAAAAEPPSVNQAAPDNRTHLDATLRPTTAALPATTSAADSTPASPPAADTPPSSAAGSIVATPATSAGGSAAATSVPSAASSAATTSVSPAAGSTAATPGSSAVGSVGAAPVSLAAGSAGAAPASSAAGSATAASVPSAVGSTAATSVSSAAGSAAATPVSSSAGLAGAAPVRSGSAGEPVASGRGPLPGRPGSAVAALAAGDAAVLTVDLVGQAPGSLTPRVSASAPAGWTATVRQAGTLVSRHLPVSGTATVTVTAPAGTAVGSYPLSVTVTGGGATLQKSASLVVTTPATCASSSAAGQCAIDLASAHTKDGTATVAETTQGNFDGGGWSYDAALMPAAGPVTWAGVTYDAPDPTGTAPNFVPATGQTLLLPATARTSANLVLTSHNGPVGTSVTIGYTDGTYASTPVTVADWCGTAAAGTTAVLSMPHRIKSGQGVDGPPVALFEARIPLSADKQIRSITLPSDPRVYVYAVTLT</sequence>
<organism evidence="5 6">
    <name type="scientific">Paractinoplanes pyxinae</name>
    <dbReference type="NCBI Taxonomy" id="2997416"/>
    <lineage>
        <taxon>Bacteria</taxon>
        <taxon>Bacillati</taxon>
        <taxon>Actinomycetota</taxon>
        <taxon>Actinomycetes</taxon>
        <taxon>Micromonosporales</taxon>
        <taxon>Micromonosporaceae</taxon>
        <taxon>Paractinoplanes</taxon>
    </lineage>
</organism>
<protein>
    <submittedName>
        <fullName evidence="5">GH92 family glycosyl hydrolase</fullName>
        <ecNumber evidence="5">3.2.1.-</ecNumber>
    </submittedName>
</protein>
<dbReference type="NCBIfam" id="TIGR01180">
    <property type="entry name" value="aman2_put"/>
    <property type="match status" value="1"/>
</dbReference>
<keyword evidence="5" id="KW-0378">Hydrolase</keyword>
<dbReference type="Gene3D" id="3.30.2080.10">
    <property type="entry name" value="GH92 mannosidase domain"/>
    <property type="match status" value="1"/>
</dbReference>
<accession>A0ABT4B1P8</accession>
<dbReference type="InterPro" id="IPR005887">
    <property type="entry name" value="GH92_a_mannosidase_put"/>
</dbReference>
<dbReference type="GO" id="GO:0016798">
    <property type="term" value="F:hydrolase activity, acting on glycosyl bonds"/>
    <property type="evidence" value="ECO:0007669"/>
    <property type="project" value="UniProtKB-KW"/>
</dbReference>
<proteinExistence type="predicted"/>
<feature type="region of interest" description="Disordered" evidence="1">
    <location>
        <begin position="807"/>
        <end position="835"/>
    </location>
</feature>
<feature type="domain" description="Glycosyl hydrolase family 92" evidence="3">
    <location>
        <begin position="278"/>
        <end position="766"/>
    </location>
</feature>
<dbReference type="InterPro" id="IPR012939">
    <property type="entry name" value="Glyco_hydro_92"/>
</dbReference>